<evidence type="ECO:0000256" key="4">
    <source>
        <dbReference type="ARBA" id="ARBA00022679"/>
    </source>
</evidence>
<dbReference type="PROSITE" id="PS50003">
    <property type="entry name" value="PH_DOMAIN"/>
    <property type="match status" value="1"/>
</dbReference>
<dbReference type="InterPro" id="IPR036936">
    <property type="entry name" value="CRIB_dom_sf"/>
</dbReference>
<dbReference type="Pfam" id="PF00069">
    <property type="entry name" value="Pkinase"/>
    <property type="match status" value="1"/>
</dbReference>
<dbReference type="SMART" id="SM00233">
    <property type="entry name" value="PH"/>
    <property type="match status" value="1"/>
</dbReference>
<keyword evidence="6 15" id="KW-0418">Kinase</keyword>
<feature type="domain" description="Protein kinase" evidence="13">
    <location>
        <begin position="328"/>
        <end position="580"/>
    </location>
</feature>
<feature type="region of interest" description="Disordered" evidence="11">
    <location>
        <begin position="165"/>
        <end position="243"/>
    </location>
</feature>
<sequence length="599" mass="67717">MSTVPLKKGYLALKEEGLRAWIWSKKYTVLRERSLTFHRNETTSSPLGLIFMKEIEGLNRNELKPYSFEIVTKERTYYIACKNDEELYSWMDSIYSCSPLMTVSNPTNFQHEVHVGFDSITGAFTGLPDVWMKLLQSSAITKEDYSKNPQAVLDVLEFYTENQKEDQNYIPPPPDKWAGLLPQLEGRLPTPNRPPPAPNPKTNGYATPPPSHPKPHKPMTPPADMTDIPLHRQPPHPKQIPVKQLPPKQLPIKQIPIKQTPLKPLSPNPNPVKPSPQPLSPPQPTAHNDVIIKPKAMLKDQRLSTMTEPQIMERLKSIVSQGDPTNLYLKLKKIGQGASGSVYVARSLNSNQKVAIKQMDLAHQPRKELIVNEILVMKEAQHPNIVNFLDSFLVQSSELWVIMELMEGGALTDVIDNNSLTETHIATICLETCRGLYHLHSQNIIHRDIKSDNVLLDAEGHVKITDFGFCAKLTEHKNKRATMVGTPYWMAPEVVKQKEYGAKVDIWSLGIMAIEMIENEPPYLDEEPLKALYLIATNGTPTLKKPEFLSRELKSFLAECLCVDVRSRANSAELLQHDFLRRAGPLSHLAPLLAFRNRP</sequence>
<dbReference type="Pfam" id="PF00786">
    <property type="entry name" value="PBD"/>
    <property type="match status" value="1"/>
</dbReference>
<evidence type="ECO:0000256" key="1">
    <source>
        <dbReference type="ARBA" id="ARBA00008874"/>
    </source>
</evidence>
<feature type="domain" description="CRIB" evidence="14">
    <location>
        <begin position="103"/>
        <end position="116"/>
    </location>
</feature>
<dbReference type="Gene3D" id="3.90.810.10">
    <property type="entry name" value="CRIB domain"/>
    <property type="match status" value="1"/>
</dbReference>
<dbReference type="CDD" id="cd06614">
    <property type="entry name" value="STKc_PAK"/>
    <property type="match status" value="1"/>
</dbReference>
<dbReference type="CDD" id="cd13279">
    <property type="entry name" value="PH_Cla4_Ste20"/>
    <property type="match status" value="1"/>
</dbReference>
<dbReference type="EC" id="2.7.11.1" evidence="2"/>
<dbReference type="CDD" id="cd01093">
    <property type="entry name" value="CRIB_PAK_like"/>
    <property type="match status" value="1"/>
</dbReference>
<comment type="similarity">
    <text evidence="1">Belongs to the protein kinase superfamily. STE Ser/Thr protein kinase family. STE20 subfamily.</text>
</comment>
<dbReference type="InterPro" id="IPR008271">
    <property type="entry name" value="Ser/Thr_kinase_AS"/>
</dbReference>
<dbReference type="SMART" id="SM00220">
    <property type="entry name" value="S_TKc"/>
    <property type="match status" value="1"/>
</dbReference>
<dbReference type="InterPro" id="IPR000095">
    <property type="entry name" value="CRIB_dom"/>
</dbReference>
<dbReference type="InterPro" id="IPR001849">
    <property type="entry name" value="PH_domain"/>
</dbReference>
<comment type="catalytic activity">
    <reaction evidence="8">
        <text>L-threonyl-[protein] + ATP = O-phospho-L-threonyl-[protein] + ADP + H(+)</text>
        <dbReference type="Rhea" id="RHEA:46608"/>
        <dbReference type="Rhea" id="RHEA-COMP:11060"/>
        <dbReference type="Rhea" id="RHEA-COMP:11605"/>
        <dbReference type="ChEBI" id="CHEBI:15378"/>
        <dbReference type="ChEBI" id="CHEBI:30013"/>
        <dbReference type="ChEBI" id="CHEBI:30616"/>
        <dbReference type="ChEBI" id="CHEBI:61977"/>
        <dbReference type="ChEBI" id="CHEBI:456216"/>
        <dbReference type="EC" id="2.7.11.1"/>
    </reaction>
</comment>
<comment type="catalytic activity">
    <reaction evidence="9">
        <text>L-seryl-[protein] + ATP = O-phospho-L-seryl-[protein] + ADP + H(+)</text>
        <dbReference type="Rhea" id="RHEA:17989"/>
        <dbReference type="Rhea" id="RHEA-COMP:9863"/>
        <dbReference type="Rhea" id="RHEA-COMP:11604"/>
        <dbReference type="ChEBI" id="CHEBI:15378"/>
        <dbReference type="ChEBI" id="CHEBI:29999"/>
        <dbReference type="ChEBI" id="CHEBI:30616"/>
        <dbReference type="ChEBI" id="CHEBI:83421"/>
        <dbReference type="ChEBI" id="CHEBI:456216"/>
        <dbReference type="EC" id="2.7.11.1"/>
    </reaction>
</comment>
<evidence type="ECO:0000313" key="15">
    <source>
        <dbReference type="EMBL" id="KAK9762279.1"/>
    </source>
</evidence>
<dbReference type="PANTHER" id="PTHR45832:SF22">
    <property type="entry name" value="SERINE_THREONINE-PROTEIN KINASE SAMKA-RELATED"/>
    <property type="match status" value="1"/>
</dbReference>
<keyword evidence="7 10" id="KW-0067">ATP-binding</keyword>
<evidence type="ECO:0000259" key="13">
    <source>
        <dbReference type="PROSITE" id="PS50011"/>
    </source>
</evidence>
<keyword evidence="5 10" id="KW-0547">Nucleotide-binding</keyword>
<feature type="region of interest" description="Disordered" evidence="11">
    <location>
        <begin position="259"/>
        <end position="286"/>
    </location>
</feature>
<evidence type="ECO:0000256" key="7">
    <source>
        <dbReference type="ARBA" id="ARBA00022840"/>
    </source>
</evidence>
<evidence type="ECO:0000256" key="2">
    <source>
        <dbReference type="ARBA" id="ARBA00012513"/>
    </source>
</evidence>
<dbReference type="InterPro" id="IPR033923">
    <property type="entry name" value="PAK_BD"/>
</dbReference>
<dbReference type="PROSITE" id="PS50011">
    <property type="entry name" value="PROTEIN_KINASE_DOM"/>
    <property type="match status" value="1"/>
</dbReference>
<dbReference type="PANTHER" id="PTHR45832">
    <property type="entry name" value="SERINE/THREONINE-PROTEIN KINASE SAMKA-RELATED-RELATED"/>
    <property type="match status" value="1"/>
</dbReference>
<dbReference type="PROSITE" id="PS00108">
    <property type="entry name" value="PROTEIN_KINASE_ST"/>
    <property type="match status" value="1"/>
</dbReference>
<accession>A0ABR2WL81</accession>
<keyword evidence="4 15" id="KW-0808">Transferase</keyword>
<keyword evidence="16" id="KW-1185">Reference proteome</keyword>
<dbReference type="GO" id="GO:0004674">
    <property type="term" value="F:protein serine/threonine kinase activity"/>
    <property type="evidence" value="ECO:0007669"/>
    <property type="project" value="UniProtKB-EC"/>
</dbReference>
<dbReference type="Proteomes" id="UP001479436">
    <property type="component" value="Unassembled WGS sequence"/>
</dbReference>
<feature type="binding site" evidence="10">
    <location>
        <position position="357"/>
    </location>
    <ligand>
        <name>ATP</name>
        <dbReference type="ChEBI" id="CHEBI:30616"/>
    </ligand>
</feature>
<evidence type="ECO:0000256" key="9">
    <source>
        <dbReference type="ARBA" id="ARBA00048679"/>
    </source>
</evidence>
<evidence type="ECO:0000256" key="10">
    <source>
        <dbReference type="PROSITE-ProRule" id="PRU10141"/>
    </source>
</evidence>
<dbReference type="InterPro" id="IPR000719">
    <property type="entry name" value="Prot_kinase_dom"/>
</dbReference>
<proteinExistence type="inferred from homology"/>
<gene>
    <name evidence="15" type="primary">CLA4_9</name>
    <name evidence="15" type="ORF">K7432_012148</name>
</gene>
<protein>
    <recommendedName>
        <fullName evidence="2">non-specific serine/threonine protein kinase</fullName>
        <ecNumber evidence="2">2.7.11.1</ecNumber>
    </recommendedName>
</protein>
<evidence type="ECO:0000256" key="8">
    <source>
        <dbReference type="ARBA" id="ARBA00047899"/>
    </source>
</evidence>
<dbReference type="InterPro" id="IPR051931">
    <property type="entry name" value="PAK3-like"/>
</dbReference>
<dbReference type="PROSITE" id="PS00107">
    <property type="entry name" value="PROTEIN_KINASE_ATP"/>
    <property type="match status" value="1"/>
</dbReference>
<dbReference type="SMART" id="SM00285">
    <property type="entry name" value="PBD"/>
    <property type="match status" value="1"/>
</dbReference>
<dbReference type="InterPro" id="IPR011009">
    <property type="entry name" value="Kinase-like_dom_sf"/>
</dbReference>
<evidence type="ECO:0000256" key="3">
    <source>
        <dbReference type="ARBA" id="ARBA00022527"/>
    </source>
</evidence>
<feature type="domain" description="PH" evidence="12">
    <location>
        <begin position="4"/>
        <end position="99"/>
    </location>
</feature>
<name>A0ABR2WL81_9FUNG</name>
<keyword evidence="3" id="KW-0723">Serine/threonine-protein kinase</keyword>
<dbReference type="SUPFAM" id="SSF50729">
    <property type="entry name" value="PH domain-like"/>
    <property type="match status" value="1"/>
</dbReference>
<feature type="compositionally biased region" description="Pro residues" evidence="11">
    <location>
        <begin position="264"/>
        <end position="284"/>
    </location>
</feature>
<dbReference type="Pfam" id="PF00169">
    <property type="entry name" value="PH"/>
    <property type="match status" value="1"/>
</dbReference>
<evidence type="ECO:0000256" key="6">
    <source>
        <dbReference type="ARBA" id="ARBA00022777"/>
    </source>
</evidence>
<dbReference type="Gene3D" id="3.30.200.20">
    <property type="entry name" value="Phosphorylase Kinase, domain 1"/>
    <property type="match status" value="1"/>
</dbReference>
<comment type="caution">
    <text evidence="15">The sequence shown here is derived from an EMBL/GenBank/DDBJ whole genome shotgun (WGS) entry which is preliminary data.</text>
</comment>
<dbReference type="EMBL" id="JASJQH010001019">
    <property type="protein sequence ID" value="KAK9762279.1"/>
    <property type="molecule type" value="Genomic_DNA"/>
</dbReference>
<dbReference type="PROSITE" id="PS50108">
    <property type="entry name" value="CRIB"/>
    <property type="match status" value="1"/>
</dbReference>
<evidence type="ECO:0000259" key="14">
    <source>
        <dbReference type="PROSITE" id="PS50108"/>
    </source>
</evidence>
<evidence type="ECO:0000256" key="11">
    <source>
        <dbReference type="SAM" id="MobiDB-lite"/>
    </source>
</evidence>
<reference evidence="15 16" key="1">
    <citation type="submission" date="2023-04" db="EMBL/GenBank/DDBJ databases">
        <title>Genome of Basidiobolus ranarum AG-B5.</title>
        <authorList>
            <person name="Stajich J.E."/>
            <person name="Carter-House D."/>
            <person name="Gryganskyi A."/>
        </authorList>
    </citation>
    <scope>NUCLEOTIDE SEQUENCE [LARGE SCALE GENOMIC DNA]</scope>
    <source>
        <strain evidence="15 16">AG-B5</strain>
    </source>
</reference>
<dbReference type="Gene3D" id="2.30.29.30">
    <property type="entry name" value="Pleckstrin-homology domain (PH domain)/Phosphotyrosine-binding domain (PTB)"/>
    <property type="match status" value="1"/>
</dbReference>
<dbReference type="SUPFAM" id="SSF56112">
    <property type="entry name" value="Protein kinase-like (PK-like)"/>
    <property type="match status" value="1"/>
</dbReference>
<dbReference type="InterPro" id="IPR011993">
    <property type="entry name" value="PH-like_dom_sf"/>
</dbReference>
<evidence type="ECO:0000313" key="16">
    <source>
        <dbReference type="Proteomes" id="UP001479436"/>
    </source>
</evidence>
<dbReference type="Gene3D" id="1.10.510.10">
    <property type="entry name" value="Transferase(Phosphotransferase) domain 1"/>
    <property type="match status" value="1"/>
</dbReference>
<dbReference type="InterPro" id="IPR017441">
    <property type="entry name" value="Protein_kinase_ATP_BS"/>
</dbReference>
<organism evidence="15 16">
    <name type="scientific">Basidiobolus ranarum</name>
    <dbReference type="NCBI Taxonomy" id="34480"/>
    <lineage>
        <taxon>Eukaryota</taxon>
        <taxon>Fungi</taxon>
        <taxon>Fungi incertae sedis</taxon>
        <taxon>Zoopagomycota</taxon>
        <taxon>Entomophthoromycotina</taxon>
        <taxon>Basidiobolomycetes</taxon>
        <taxon>Basidiobolales</taxon>
        <taxon>Basidiobolaceae</taxon>
        <taxon>Basidiobolus</taxon>
    </lineage>
</organism>
<evidence type="ECO:0000256" key="5">
    <source>
        <dbReference type="ARBA" id="ARBA00022741"/>
    </source>
</evidence>
<evidence type="ECO:0000259" key="12">
    <source>
        <dbReference type="PROSITE" id="PS50003"/>
    </source>
</evidence>